<comment type="caution">
    <text evidence="1">The sequence shown here is derived from an EMBL/GenBank/DDBJ whole genome shotgun (WGS) entry which is preliminary data.</text>
</comment>
<reference evidence="1" key="1">
    <citation type="submission" date="2023-07" db="EMBL/GenBank/DDBJ databases">
        <title>Chromosome-level genome assembly of Artemia franciscana.</title>
        <authorList>
            <person name="Jo E."/>
        </authorList>
    </citation>
    <scope>NUCLEOTIDE SEQUENCE</scope>
    <source>
        <tissue evidence="1">Whole body</tissue>
    </source>
</reference>
<dbReference type="Gene3D" id="3.30.70.270">
    <property type="match status" value="1"/>
</dbReference>
<dbReference type="GO" id="GO:0071897">
    <property type="term" value="P:DNA biosynthetic process"/>
    <property type="evidence" value="ECO:0007669"/>
    <property type="project" value="UniProtKB-ARBA"/>
</dbReference>
<dbReference type="SUPFAM" id="SSF56672">
    <property type="entry name" value="DNA/RNA polymerases"/>
    <property type="match status" value="1"/>
</dbReference>
<dbReference type="InterPro" id="IPR043502">
    <property type="entry name" value="DNA/RNA_pol_sf"/>
</dbReference>
<dbReference type="InterPro" id="IPR053134">
    <property type="entry name" value="RNA-dir_DNA_polymerase"/>
</dbReference>
<dbReference type="EMBL" id="JAVRJZ010000027">
    <property type="protein sequence ID" value="KAK2704232.1"/>
    <property type="molecule type" value="Genomic_DNA"/>
</dbReference>
<evidence type="ECO:0000313" key="2">
    <source>
        <dbReference type="Proteomes" id="UP001187531"/>
    </source>
</evidence>
<dbReference type="Gene3D" id="3.10.10.10">
    <property type="entry name" value="HIV Type 1 Reverse Transcriptase, subunit A, domain 1"/>
    <property type="match status" value="1"/>
</dbReference>
<evidence type="ECO:0000313" key="1">
    <source>
        <dbReference type="EMBL" id="KAK2704232.1"/>
    </source>
</evidence>
<sequence>MKRTEIASVRRIFLETEKLNLEKFPKNLKEGLRPTCSQTLSIVEMHIAKSTAAMKLKNQLTRKTITWTTVVIQEITKIGELLEIKIGIWESPYTNSENTSKIEEQIDKVKLEHLDQKLKEKLRRLLEMYGRMFAQSTYDVGQNNIMEAEIDINPDVPIHKVKQFNLPLLQQKALESHVQAMLKAGIIKPGRSPYQSPVFIIAKPVNGVIPDRSQLDVTNSRFLIDIRNVNQAIRRSAWPLTRADDIFSTLGLSGARFISIIDVSHGFYNVNLHEKSKKILAYR</sequence>
<organism evidence="1 2">
    <name type="scientific">Artemia franciscana</name>
    <name type="common">Brine shrimp</name>
    <name type="synonym">Artemia sanfranciscana</name>
    <dbReference type="NCBI Taxonomy" id="6661"/>
    <lineage>
        <taxon>Eukaryota</taxon>
        <taxon>Metazoa</taxon>
        <taxon>Ecdysozoa</taxon>
        <taxon>Arthropoda</taxon>
        <taxon>Crustacea</taxon>
        <taxon>Branchiopoda</taxon>
        <taxon>Anostraca</taxon>
        <taxon>Artemiidae</taxon>
        <taxon>Artemia</taxon>
    </lineage>
</organism>
<dbReference type="PANTHER" id="PTHR24559">
    <property type="entry name" value="TRANSPOSON TY3-I GAG-POL POLYPROTEIN"/>
    <property type="match status" value="1"/>
</dbReference>
<dbReference type="PANTHER" id="PTHR24559:SF444">
    <property type="entry name" value="REVERSE TRANSCRIPTASE DOMAIN-CONTAINING PROTEIN"/>
    <property type="match status" value="1"/>
</dbReference>
<proteinExistence type="predicted"/>
<accession>A0AA88KUZ1</accession>
<keyword evidence="2" id="KW-1185">Reference proteome</keyword>
<protein>
    <submittedName>
        <fullName evidence="1">Uncharacterized protein</fullName>
    </submittedName>
</protein>
<dbReference type="AlphaFoldDB" id="A0AA88KUZ1"/>
<dbReference type="Proteomes" id="UP001187531">
    <property type="component" value="Unassembled WGS sequence"/>
</dbReference>
<gene>
    <name evidence="1" type="ORF">QYM36_017480</name>
</gene>
<dbReference type="InterPro" id="IPR043128">
    <property type="entry name" value="Rev_trsase/Diguanyl_cyclase"/>
</dbReference>
<name>A0AA88KUZ1_ARTSF</name>